<dbReference type="Proteomes" id="UP000435060">
    <property type="component" value="Unassembled WGS sequence"/>
</dbReference>
<keyword evidence="4 5" id="KW-0472">Membrane</keyword>
<name>A0A6I4RHY3_9STRE</name>
<keyword evidence="9" id="KW-1185">Reference proteome</keyword>
<evidence type="ECO:0000256" key="2">
    <source>
        <dbReference type="ARBA" id="ARBA00022692"/>
    </source>
</evidence>
<feature type="transmembrane region" description="Helical" evidence="5">
    <location>
        <begin position="12"/>
        <end position="31"/>
    </location>
</feature>
<evidence type="ECO:0000313" key="10">
    <source>
        <dbReference type="Proteomes" id="UP000435423"/>
    </source>
</evidence>
<gene>
    <name evidence="7" type="ORF">GGG87_05430</name>
    <name evidence="8" type="ORF">GGH11_05465</name>
</gene>
<dbReference type="InterPro" id="IPR036640">
    <property type="entry name" value="ABC1_TM_sf"/>
</dbReference>
<evidence type="ECO:0000313" key="7">
    <source>
        <dbReference type="EMBL" id="MTB64430.1"/>
    </source>
</evidence>
<evidence type="ECO:0000313" key="8">
    <source>
        <dbReference type="EMBL" id="MWV56417.1"/>
    </source>
</evidence>
<accession>A0A6I4RHY3</accession>
<dbReference type="GO" id="GO:0005524">
    <property type="term" value="F:ATP binding"/>
    <property type="evidence" value="ECO:0007669"/>
    <property type="project" value="InterPro"/>
</dbReference>
<sequence>MCVYIARCWKINLLLLSVIFGGSIISTYWGVLSANALTSLVNDGFSTFMYWIKMMCICLVAWVIQIVLSSYLHALAIQNMNIQIRKDIASNLANVDEEYIYDKATSSYVSWMVNDIATINEYGFGNFSMILSQIFNILTGGYVLFSLHYSLIASILLLTVAMVTVPKMFSKKLNAFMLDVSRANENFTHNLNGLFNGLRVLYSTQSMPYFMNKIVLESKLLAKNKIRYSSYSGLMQSATNGVSIASQIVLLMQAGWLYFAGYVVIGSLSATQYLSATIFSSLTGLK</sequence>
<keyword evidence="3 5" id="KW-1133">Transmembrane helix</keyword>
<protein>
    <recommendedName>
        <fullName evidence="6">ABC transmembrane type-1 domain-containing protein</fullName>
    </recommendedName>
</protein>
<dbReference type="Gene3D" id="1.20.1560.10">
    <property type="entry name" value="ABC transporter type 1, transmembrane domain"/>
    <property type="match status" value="1"/>
</dbReference>
<dbReference type="Proteomes" id="UP000435423">
    <property type="component" value="Unassembled WGS sequence"/>
</dbReference>
<evidence type="ECO:0000256" key="5">
    <source>
        <dbReference type="SAM" id="Phobius"/>
    </source>
</evidence>
<evidence type="ECO:0000313" key="9">
    <source>
        <dbReference type="Proteomes" id="UP000435060"/>
    </source>
</evidence>
<evidence type="ECO:0000259" key="6">
    <source>
        <dbReference type="PROSITE" id="PS50929"/>
    </source>
</evidence>
<evidence type="ECO:0000256" key="3">
    <source>
        <dbReference type="ARBA" id="ARBA00022989"/>
    </source>
</evidence>
<keyword evidence="2 5" id="KW-0812">Transmembrane</keyword>
<dbReference type="GO" id="GO:0140359">
    <property type="term" value="F:ABC-type transporter activity"/>
    <property type="evidence" value="ECO:0007669"/>
    <property type="project" value="InterPro"/>
</dbReference>
<organism evidence="8 10">
    <name type="scientific">Streptococcus zhangguiae</name>
    <dbReference type="NCBI Taxonomy" id="2664091"/>
    <lineage>
        <taxon>Bacteria</taxon>
        <taxon>Bacillati</taxon>
        <taxon>Bacillota</taxon>
        <taxon>Bacilli</taxon>
        <taxon>Lactobacillales</taxon>
        <taxon>Streptococcaceae</taxon>
        <taxon>Streptococcus</taxon>
    </lineage>
</organism>
<comment type="subcellular location">
    <subcellularLocation>
        <location evidence="1">Cell membrane</location>
        <topology evidence="1">Multi-pass membrane protein</topology>
    </subcellularLocation>
</comment>
<dbReference type="EMBL" id="WLCG01000007">
    <property type="protein sequence ID" value="MTB64430.1"/>
    <property type="molecule type" value="Genomic_DNA"/>
</dbReference>
<dbReference type="RefSeq" id="WP_160463259.1">
    <property type="nucleotide sequence ID" value="NZ_CP072115.1"/>
</dbReference>
<dbReference type="EMBL" id="WUBJ01000006">
    <property type="protein sequence ID" value="MWV56417.1"/>
    <property type="molecule type" value="Genomic_DNA"/>
</dbReference>
<reference evidence="7 9" key="2">
    <citation type="submission" date="2019-11" db="EMBL/GenBank/DDBJ databases">
        <title>Streptococcis sp. isolated from the respiratory tract of Marmot.</title>
        <authorList>
            <person name="Zhang G."/>
        </authorList>
    </citation>
    <scope>NUCLEOTIDE SEQUENCE [LARGE SCALE GENOMIC DNA]</scope>
    <source>
        <strain evidence="9">zg-86</strain>
        <strain evidence="7">Zg-86</strain>
    </source>
</reference>
<dbReference type="AlphaFoldDB" id="A0A6I4RHY3"/>
<feature type="transmembrane region" description="Helical" evidence="5">
    <location>
        <begin position="151"/>
        <end position="169"/>
    </location>
</feature>
<feature type="transmembrane region" description="Helical" evidence="5">
    <location>
        <begin position="51"/>
        <end position="76"/>
    </location>
</feature>
<feature type="domain" description="ABC transmembrane type-1" evidence="6">
    <location>
        <begin position="13"/>
        <end position="285"/>
    </location>
</feature>
<dbReference type="GO" id="GO:0005886">
    <property type="term" value="C:plasma membrane"/>
    <property type="evidence" value="ECO:0007669"/>
    <property type="project" value="UniProtKB-SubCell"/>
</dbReference>
<dbReference type="Pfam" id="PF00664">
    <property type="entry name" value="ABC_membrane"/>
    <property type="match status" value="1"/>
</dbReference>
<reference evidence="8 10" key="1">
    <citation type="submission" date="2019-10" db="EMBL/GenBank/DDBJ databases">
        <title>Streptococcis sp, isolated from the respiratory tract of Marmot.</title>
        <authorList>
            <person name="Zhang G."/>
        </authorList>
    </citation>
    <scope>NUCLEOTIDE SEQUENCE [LARGE SCALE GENOMIC DNA]</scope>
    <source>
        <strain evidence="8">Zg-70</strain>
        <strain evidence="10">zg-70</strain>
    </source>
</reference>
<evidence type="ECO:0000256" key="1">
    <source>
        <dbReference type="ARBA" id="ARBA00004651"/>
    </source>
</evidence>
<comment type="caution">
    <text evidence="8">The sequence shown here is derived from an EMBL/GenBank/DDBJ whole genome shotgun (WGS) entry which is preliminary data.</text>
</comment>
<dbReference type="PROSITE" id="PS50929">
    <property type="entry name" value="ABC_TM1F"/>
    <property type="match status" value="1"/>
</dbReference>
<evidence type="ECO:0000256" key="4">
    <source>
        <dbReference type="ARBA" id="ARBA00023136"/>
    </source>
</evidence>
<dbReference type="SUPFAM" id="SSF90123">
    <property type="entry name" value="ABC transporter transmembrane region"/>
    <property type="match status" value="1"/>
</dbReference>
<dbReference type="InterPro" id="IPR011527">
    <property type="entry name" value="ABC1_TM_dom"/>
</dbReference>
<proteinExistence type="predicted"/>